<protein>
    <submittedName>
        <fullName evidence="4">Uncharacterized protein</fullName>
    </submittedName>
</protein>
<evidence type="ECO:0000313" key="5">
    <source>
        <dbReference type="Proteomes" id="UP000596660"/>
    </source>
</evidence>
<dbReference type="Proteomes" id="UP000596660">
    <property type="component" value="Unplaced"/>
</dbReference>
<keyword evidence="3" id="KW-1133">Transmembrane helix</keyword>
<dbReference type="EnsemblPlants" id="AUR62031272-RA">
    <property type="protein sequence ID" value="AUR62031272-RA:cds"/>
    <property type="gene ID" value="AUR62031272"/>
</dbReference>
<feature type="transmembrane region" description="Helical" evidence="3">
    <location>
        <begin position="348"/>
        <end position="367"/>
    </location>
</feature>
<feature type="coiled-coil region" evidence="1">
    <location>
        <begin position="230"/>
        <end position="267"/>
    </location>
</feature>
<keyword evidence="3" id="KW-0472">Membrane</keyword>
<evidence type="ECO:0000256" key="1">
    <source>
        <dbReference type="SAM" id="Coils"/>
    </source>
</evidence>
<name>A0A803MKD1_CHEQI</name>
<sequence>MVEPPAKMLREYAVSDASLTSASIVRPSVQANNFELKPALIHIVQQDQFGGSPAECPLEHLANFLEKCDTIKINGTTEEANKLLEELAFNNYGCSSERSVAKKSTRMYDVDGINMLNAKVDNLTKIFSKMSNVSLISSLDLSCDNCGGAHASSDCLNFEQAQYVSNYNRSQNDPYSNTYNPGWKNHPNFSWRDQGNQGNNLRPQNPPGFPQRQQPQQERTSWELAIEKLANATSERIIKLENKVDQLANSNKNVEVQVDVLDELNKETIDSISKDTLEVCLTSAGTSHNDDIEVLEMANALEARPPWKKRGNQFEKLEKENKMVIWTLLNEEKGITALLAIASTWKNLLFQGCGCYVVYLLLTRVAATNTKPQIPPGCLFLCLVFFVFVPLLL</sequence>
<keyword evidence="5" id="KW-1185">Reference proteome</keyword>
<evidence type="ECO:0000256" key="2">
    <source>
        <dbReference type="SAM" id="MobiDB-lite"/>
    </source>
</evidence>
<organism evidence="4 5">
    <name type="scientific">Chenopodium quinoa</name>
    <name type="common">Quinoa</name>
    <dbReference type="NCBI Taxonomy" id="63459"/>
    <lineage>
        <taxon>Eukaryota</taxon>
        <taxon>Viridiplantae</taxon>
        <taxon>Streptophyta</taxon>
        <taxon>Embryophyta</taxon>
        <taxon>Tracheophyta</taxon>
        <taxon>Spermatophyta</taxon>
        <taxon>Magnoliopsida</taxon>
        <taxon>eudicotyledons</taxon>
        <taxon>Gunneridae</taxon>
        <taxon>Pentapetalae</taxon>
        <taxon>Caryophyllales</taxon>
        <taxon>Chenopodiaceae</taxon>
        <taxon>Chenopodioideae</taxon>
        <taxon>Atripliceae</taxon>
        <taxon>Chenopodium</taxon>
    </lineage>
</organism>
<feature type="transmembrane region" description="Helical" evidence="3">
    <location>
        <begin position="373"/>
        <end position="392"/>
    </location>
</feature>
<evidence type="ECO:0000313" key="4">
    <source>
        <dbReference type="EnsemblPlants" id="AUR62031272-RA:cds"/>
    </source>
</evidence>
<reference evidence="4" key="2">
    <citation type="submission" date="2021-03" db="UniProtKB">
        <authorList>
            <consortium name="EnsemblPlants"/>
        </authorList>
    </citation>
    <scope>IDENTIFICATION</scope>
</reference>
<accession>A0A803MKD1</accession>
<feature type="region of interest" description="Disordered" evidence="2">
    <location>
        <begin position="169"/>
        <end position="220"/>
    </location>
</feature>
<keyword evidence="3" id="KW-0812">Transmembrane</keyword>
<feature type="compositionally biased region" description="Polar residues" evidence="2">
    <location>
        <begin position="187"/>
        <end position="202"/>
    </location>
</feature>
<dbReference type="AlphaFoldDB" id="A0A803MKD1"/>
<dbReference type="OMA" id="AIASTWK"/>
<keyword evidence="1" id="KW-0175">Coiled coil</keyword>
<dbReference type="Gramene" id="AUR62031272-RA">
    <property type="protein sequence ID" value="AUR62031272-RA:cds"/>
    <property type="gene ID" value="AUR62031272"/>
</dbReference>
<reference evidence="4" key="1">
    <citation type="journal article" date="2017" name="Nature">
        <title>The genome of Chenopodium quinoa.</title>
        <authorList>
            <person name="Jarvis D.E."/>
            <person name="Ho Y.S."/>
            <person name="Lightfoot D.J."/>
            <person name="Schmoeckel S.M."/>
            <person name="Li B."/>
            <person name="Borm T.J.A."/>
            <person name="Ohyanagi H."/>
            <person name="Mineta K."/>
            <person name="Michell C.T."/>
            <person name="Saber N."/>
            <person name="Kharbatia N.M."/>
            <person name="Rupper R.R."/>
            <person name="Sharp A.R."/>
            <person name="Dally N."/>
            <person name="Boughton B.A."/>
            <person name="Woo Y.H."/>
            <person name="Gao G."/>
            <person name="Schijlen E.G.W.M."/>
            <person name="Guo X."/>
            <person name="Momin A.A."/>
            <person name="Negrao S."/>
            <person name="Al-Babili S."/>
            <person name="Gehring C."/>
            <person name="Roessner U."/>
            <person name="Jung C."/>
            <person name="Murphy K."/>
            <person name="Arold S.T."/>
            <person name="Gojobori T."/>
            <person name="van der Linden C.G."/>
            <person name="van Loo E.N."/>
            <person name="Jellen E.N."/>
            <person name="Maughan P.J."/>
            <person name="Tester M."/>
        </authorList>
    </citation>
    <scope>NUCLEOTIDE SEQUENCE [LARGE SCALE GENOMIC DNA]</scope>
    <source>
        <strain evidence="4">cv. PI 614886</strain>
    </source>
</reference>
<evidence type="ECO:0000256" key="3">
    <source>
        <dbReference type="SAM" id="Phobius"/>
    </source>
</evidence>
<proteinExistence type="predicted"/>
<feature type="compositionally biased region" description="Polar residues" evidence="2">
    <location>
        <begin position="169"/>
        <end position="180"/>
    </location>
</feature>